<dbReference type="InterPro" id="IPR038606">
    <property type="entry name" value="To_sf"/>
</dbReference>
<dbReference type="SMART" id="SM00700">
    <property type="entry name" value="JHBP"/>
    <property type="match status" value="1"/>
</dbReference>
<keyword evidence="1" id="KW-0732">Signal</keyword>
<accession>A0A5N3ZYY6</accession>
<dbReference type="Gene3D" id="3.15.10.30">
    <property type="entry name" value="Haemolymph juvenile hormone binding protein"/>
    <property type="match status" value="1"/>
</dbReference>
<proteinExistence type="predicted"/>
<dbReference type="AlphaFoldDB" id="A0A5N3ZYY6"/>
<sequence length="245" mass="27350">MNYSTHFLLLVHVAVAASYSNILSQLQVCKRSDPNLNGCLRTAIQAALPLLKNGVPEISFPSMNPIKIEMVYINAEPPMDFDQVYSNIELHGHADSVITDVSTRIDEKNVIMAIKGECNTGTLSMGLEYKDAIVFGFDLSGKGRMEQIHHDYHFLIYIEGELKPKAKHLSIRNVTVDVDLKDFSITVDLYGNQQLSKTVSKVFTDNSALLYGAVRKEVEEIYGAAYGNLVKRLFAKIPIDELLPK</sequence>
<evidence type="ECO:0000313" key="3">
    <source>
        <dbReference type="Proteomes" id="UP000327044"/>
    </source>
</evidence>
<organism evidence="2 3">
    <name type="scientific">Photinus pyralis</name>
    <name type="common">Common eastern firefly</name>
    <name type="synonym">Lampyris pyralis</name>
    <dbReference type="NCBI Taxonomy" id="7054"/>
    <lineage>
        <taxon>Eukaryota</taxon>
        <taxon>Metazoa</taxon>
        <taxon>Ecdysozoa</taxon>
        <taxon>Arthropoda</taxon>
        <taxon>Hexapoda</taxon>
        <taxon>Insecta</taxon>
        <taxon>Pterygota</taxon>
        <taxon>Neoptera</taxon>
        <taxon>Endopterygota</taxon>
        <taxon>Coleoptera</taxon>
        <taxon>Polyphaga</taxon>
        <taxon>Elateriformia</taxon>
        <taxon>Elateroidea</taxon>
        <taxon>Lampyridae</taxon>
        <taxon>Lampyrinae</taxon>
        <taxon>Photinus</taxon>
    </lineage>
</organism>
<dbReference type="PANTHER" id="PTHR11008">
    <property type="entry name" value="PROTEIN TAKEOUT-LIKE PROTEIN"/>
    <property type="match status" value="1"/>
</dbReference>
<dbReference type="PANTHER" id="PTHR11008:SF18">
    <property type="entry name" value="BCDNA.GH05536-RELATED"/>
    <property type="match status" value="1"/>
</dbReference>
<dbReference type="EMBL" id="VVIM01001566">
    <property type="protein sequence ID" value="KAB0790283.1"/>
    <property type="molecule type" value="Genomic_DNA"/>
</dbReference>
<gene>
    <name evidence="2" type="ORF">PPYR_15383</name>
</gene>
<reference evidence="2 3" key="1">
    <citation type="journal article" date="2018" name="Elife">
        <title>Firefly genomes illuminate parallel origins of bioluminescence in beetles.</title>
        <authorList>
            <person name="Fallon T.R."/>
            <person name="Lower S.E."/>
            <person name="Chang C.H."/>
            <person name="Bessho-Uehara M."/>
            <person name="Martin G.J."/>
            <person name="Bewick A.J."/>
            <person name="Behringer M."/>
            <person name="Debat H.J."/>
            <person name="Wong I."/>
            <person name="Day J.C."/>
            <person name="Suvorov A."/>
            <person name="Silva C.J."/>
            <person name="Stanger-Hall K.F."/>
            <person name="Hall D.W."/>
            <person name="Schmitz R.J."/>
            <person name="Nelson D.R."/>
            <person name="Lewis S.M."/>
            <person name="Shigenobu S."/>
            <person name="Bybee S.M."/>
            <person name="Larracuente A.M."/>
            <person name="Oba Y."/>
            <person name="Weng J.K."/>
        </authorList>
    </citation>
    <scope>NUCLEOTIDE SEQUENCE [LARGE SCALE GENOMIC DNA]</scope>
    <source>
        <strain evidence="2">1611_PpyrPB1</strain>
        <tissue evidence="2">Whole body</tissue>
    </source>
</reference>
<dbReference type="InterPro" id="IPR010562">
    <property type="entry name" value="Haemolymph_juvenile_hormone-bd"/>
</dbReference>
<dbReference type="Pfam" id="PF06585">
    <property type="entry name" value="JHBP"/>
    <property type="match status" value="1"/>
</dbReference>
<feature type="chain" id="PRO_5024394625" description="Lipid-binding serum glycoprotein N-terminal domain-containing protein" evidence="1">
    <location>
        <begin position="17"/>
        <end position="245"/>
    </location>
</feature>
<dbReference type="Proteomes" id="UP000327044">
    <property type="component" value="Unassembled WGS sequence"/>
</dbReference>
<dbReference type="OrthoDB" id="8196554at2759"/>
<feature type="signal peptide" evidence="1">
    <location>
        <begin position="1"/>
        <end position="16"/>
    </location>
</feature>
<protein>
    <recommendedName>
        <fullName evidence="4">Lipid-binding serum glycoprotein N-terminal domain-containing protein</fullName>
    </recommendedName>
</protein>
<dbReference type="InParanoid" id="A0A5N3ZYY6"/>
<dbReference type="GO" id="GO:0005615">
    <property type="term" value="C:extracellular space"/>
    <property type="evidence" value="ECO:0007669"/>
    <property type="project" value="TreeGrafter"/>
</dbReference>
<evidence type="ECO:0000256" key="1">
    <source>
        <dbReference type="SAM" id="SignalP"/>
    </source>
</evidence>
<evidence type="ECO:0008006" key="4">
    <source>
        <dbReference type="Google" id="ProtNLM"/>
    </source>
</evidence>
<evidence type="ECO:0000313" key="2">
    <source>
        <dbReference type="EMBL" id="KAB0790283.1"/>
    </source>
</evidence>
<comment type="caution">
    <text evidence="2">The sequence shown here is derived from an EMBL/GenBank/DDBJ whole genome shotgun (WGS) entry which is preliminary data.</text>
</comment>
<name>A0A5N3ZYY6_PHOPY</name>
<keyword evidence="3" id="KW-1185">Reference proteome</keyword>